<gene>
    <name evidence="1" type="ORF">SAMN04488072_109133</name>
</gene>
<proteinExistence type="predicted"/>
<accession>A0A1I0Z3Q1</accession>
<organism evidence="1 2">
    <name type="scientific">Lentibacillus halodurans</name>
    <dbReference type="NCBI Taxonomy" id="237679"/>
    <lineage>
        <taxon>Bacteria</taxon>
        <taxon>Bacillati</taxon>
        <taxon>Bacillota</taxon>
        <taxon>Bacilli</taxon>
        <taxon>Bacillales</taxon>
        <taxon>Bacillaceae</taxon>
        <taxon>Lentibacillus</taxon>
    </lineage>
</organism>
<dbReference type="EMBL" id="FOJW01000009">
    <property type="protein sequence ID" value="SFB20002.1"/>
    <property type="molecule type" value="Genomic_DNA"/>
</dbReference>
<evidence type="ECO:0000313" key="2">
    <source>
        <dbReference type="Proteomes" id="UP000198642"/>
    </source>
</evidence>
<protein>
    <submittedName>
        <fullName evidence="1">Uncharacterized protein</fullName>
    </submittedName>
</protein>
<evidence type="ECO:0000313" key="1">
    <source>
        <dbReference type="EMBL" id="SFB20002.1"/>
    </source>
</evidence>
<sequence length="116" mass="13512">MDTIKKSFQDEGNIQVFLDELYQRYPRYIRDQLQILQKAVKDYEPFIQQALDTCLQEKLWSANDFHDVVKHLSRINGVKDQILTDELTTANIPTDLLKQKAALRDIDSYIKILGGV</sequence>
<dbReference type="STRING" id="237679.SAMN04488072_109133"/>
<keyword evidence="2" id="KW-1185">Reference proteome</keyword>
<reference evidence="1 2" key="1">
    <citation type="submission" date="2016-10" db="EMBL/GenBank/DDBJ databases">
        <authorList>
            <person name="de Groot N.N."/>
        </authorList>
    </citation>
    <scope>NUCLEOTIDE SEQUENCE [LARGE SCALE GENOMIC DNA]</scope>
    <source>
        <strain evidence="1 2">CGMCC 1.3702</strain>
    </source>
</reference>
<dbReference type="AlphaFoldDB" id="A0A1I0Z3Q1"/>
<dbReference type="Proteomes" id="UP000198642">
    <property type="component" value="Unassembled WGS sequence"/>
</dbReference>
<name>A0A1I0Z3Q1_9BACI</name>